<dbReference type="Pfam" id="PF03704">
    <property type="entry name" value="BTAD"/>
    <property type="match status" value="1"/>
</dbReference>
<dbReference type="Proteomes" id="UP001404956">
    <property type="component" value="Unassembled WGS sequence"/>
</dbReference>
<keyword evidence="1" id="KW-0547">Nucleotide-binding</keyword>
<organism evidence="4 5">
    <name type="scientific">Deinococcus aluminii</name>
    <dbReference type="NCBI Taxonomy" id="1656885"/>
    <lineage>
        <taxon>Bacteria</taxon>
        <taxon>Thermotogati</taxon>
        <taxon>Deinococcota</taxon>
        <taxon>Deinococci</taxon>
        <taxon>Deinococcales</taxon>
        <taxon>Deinococcaceae</taxon>
        <taxon>Deinococcus</taxon>
    </lineage>
</organism>
<keyword evidence="2" id="KW-0067">ATP-binding</keyword>
<dbReference type="EMBL" id="BAABRV010000006">
    <property type="protein sequence ID" value="GAA5534155.1"/>
    <property type="molecule type" value="Genomic_DNA"/>
</dbReference>
<evidence type="ECO:0000313" key="5">
    <source>
        <dbReference type="Proteomes" id="UP001404956"/>
    </source>
</evidence>
<dbReference type="InterPro" id="IPR011990">
    <property type="entry name" value="TPR-like_helical_dom_sf"/>
</dbReference>
<proteinExistence type="predicted"/>
<dbReference type="SMART" id="SM00028">
    <property type="entry name" value="TPR"/>
    <property type="match status" value="6"/>
</dbReference>
<dbReference type="InterPro" id="IPR025161">
    <property type="entry name" value="IS402-like_dom"/>
</dbReference>
<feature type="domain" description="Bacterial transcriptional activator" evidence="3">
    <location>
        <begin position="61"/>
        <end position="205"/>
    </location>
</feature>
<dbReference type="SUPFAM" id="SSF48452">
    <property type="entry name" value="TPR-like"/>
    <property type="match status" value="3"/>
</dbReference>
<evidence type="ECO:0000256" key="2">
    <source>
        <dbReference type="ARBA" id="ARBA00022840"/>
    </source>
</evidence>
<dbReference type="InterPro" id="IPR005158">
    <property type="entry name" value="BTAD"/>
</dbReference>
<dbReference type="PANTHER" id="PTHR16305:SF28">
    <property type="entry name" value="GUANYLATE CYCLASE DOMAIN-CONTAINING PROTEIN"/>
    <property type="match status" value="1"/>
</dbReference>
<dbReference type="Pfam" id="PF13340">
    <property type="entry name" value="DUF4096"/>
    <property type="match status" value="1"/>
</dbReference>
<evidence type="ECO:0000259" key="3">
    <source>
        <dbReference type="SMART" id="SM01043"/>
    </source>
</evidence>
<dbReference type="RefSeq" id="WP_345455240.1">
    <property type="nucleotide sequence ID" value="NZ_BAABRV010000006.1"/>
</dbReference>
<evidence type="ECO:0000313" key="4">
    <source>
        <dbReference type="EMBL" id="GAA5534155.1"/>
    </source>
</evidence>
<keyword evidence="5" id="KW-1185">Reference proteome</keyword>
<evidence type="ECO:0000256" key="1">
    <source>
        <dbReference type="ARBA" id="ARBA00022741"/>
    </source>
</evidence>
<dbReference type="InterPro" id="IPR019734">
    <property type="entry name" value="TPR_rpt"/>
</dbReference>
<sequence length="1187" mass="126889">MDAEAARRAAPPPALARLDRRTAALVAVLSLEGPTSRSRLAGLLWPEVAEATARNNLSQMLRRLRLLPGLPRVGGDARLWLSGPLAPAEALALLDGHEYGDLPDLSDWLLAVRERQRTARLRELRAELEEAQQAGDLRAALDLCAVLLDLDPLSEELWRLQMRLSHLHGDRAAALAAYHRCRALLRREMGLDPSPETVALAREVERGGVPVQRAAVLPLSVQRPPCLIGRDEVWQAMQRAWDEGQGILLQGEPGVGKSRLMHDFVAAHGGAVVFEGRPGDRLVPYSTHARTYRALLRAFPGLDLPPWVRRELARIVPELGEAPPPITEDSQRLRFYQAKTEVLLLAAAAGLRVVALDDLQFVDQASVEAGEHSLSALWGKAGAPLRTIHVYRSGQLAPALERRLGDLVSAGLAVRLTLAPLTAAQVVDLVGSLEVPELRGQGEAIALASGGNPLMVLETARHLLTSGDAAGQPSRLGSLLGQRLEHLSSAALNLARAAAVLGVDFGPETAAAMLDQPPLALSAAWQELEAAQVLRGTAFLHDLLAEGVLGGLPSALGALLHRRAAVALEAFAGAPARIAGHWQAGGEPRRAAPHWLAAAREAVGQFRLAEAATLFGQAASAFEAAGDTGAALGALEQQSEALLEADHGAGHEVVVARMEALAHTPEQRARAHGHRAQLQHRQQDPLAAEATARAGLDLLADTAAPELRARLLGTVALSLWSQGRLDEAAAGYAQVEVMFGELGLVSAQADTINDLALVLDYQGRRQEAARRYAQVERLFAALGQKDHRAIVLGNWGGSLLQGGRAREAVPRFLEALEVCRDLQGAPNIERRVRTQLGAALSQLGHFREAEDHLAAALRLARAHGLPQAYAHTALADLWASLGRFREAHGALALAEAEHTRDAERLLVHLSEVRACALAGSDPAAALARAEQRLGGGGPATTRLRLRLWQARWAAPDEALATARPAIREAQALDHGGLRACAHTRAAQALLALGQAAEALDHADRACTLLRTYSTADLPWPEAEATRVAALDRLGDPASGQARTAAQGRLLGQADEHVPPEHRAAFLALPLHRALLSGEAPGPPAWHPLTDAQWTQVQELLTVTGPGTGRPRRDTRAVLDGVLWALSSGAAWHRPFPAPLPSAATCYRRYREWQASGALRAVLTRLQQQPESRALAARLLGRLDPPGP</sequence>
<protein>
    <recommendedName>
        <fullName evidence="3">Bacterial transcriptional activator domain-containing protein</fullName>
    </recommendedName>
</protein>
<comment type="caution">
    <text evidence="4">The sequence shown here is derived from an EMBL/GenBank/DDBJ whole genome shotgun (WGS) entry which is preliminary data.</text>
</comment>
<dbReference type="SMART" id="SM01043">
    <property type="entry name" value="BTAD"/>
    <property type="match status" value="1"/>
</dbReference>
<dbReference type="InterPro" id="IPR027417">
    <property type="entry name" value="P-loop_NTPase"/>
</dbReference>
<dbReference type="Gene3D" id="1.25.40.10">
    <property type="entry name" value="Tetratricopeptide repeat domain"/>
    <property type="match status" value="2"/>
</dbReference>
<dbReference type="SUPFAM" id="SSF52540">
    <property type="entry name" value="P-loop containing nucleoside triphosphate hydrolases"/>
    <property type="match status" value="1"/>
</dbReference>
<reference evidence="4 5" key="1">
    <citation type="submission" date="2024-02" db="EMBL/GenBank/DDBJ databases">
        <title>Deinococcus aluminii NBRC 112889.</title>
        <authorList>
            <person name="Ichikawa N."/>
            <person name="Katano-Makiyama Y."/>
            <person name="Hidaka K."/>
        </authorList>
    </citation>
    <scope>NUCLEOTIDE SEQUENCE [LARGE SCALE GENOMIC DNA]</scope>
    <source>
        <strain evidence="4 5">NBRC 112889</strain>
    </source>
</reference>
<accession>A0ABP9XFL5</accession>
<dbReference type="PANTHER" id="PTHR16305">
    <property type="entry name" value="TESTICULAR SOLUBLE ADENYLYL CYCLASE"/>
    <property type="match status" value="1"/>
</dbReference>
<dbReference type="Pfam" id="PF13424">
    <property type="entry name" value="TPR_12"/>
    <property type="match status" value="1"/>
</dbReference>
<name>A0ABP9XFL5_9DEIO</name>
<gene>
    <name evidence="4" type="ORF">Dalu01_02563</name>
</gene>